<dbReference type="EMBL" id="FNKH01000002">
    <property type="protein sequence ID" value="SDR04189.1"/>
    <property type="molecule type" value="Genomic_DNA"/>
</dbReference>
<dbReference type="AlphaFoldDB" id="A0A1H1FU15"/>
<name>A0A1H1FU15_9MICC</name>
<sequence>MQAVLDTLAFSIDAAEVEWFLSTIAEQGDVLNAEDSERALSFAYEWIIEYERATQSWTPNRRHRADVEARLVRSADGPAHIEDCVKVDLQSERVRAVFRIADVPDELEYPTWAQTVREILPANSHENDYWWSVSNSGTVEIEKKAERTVDFSTEIDKLSSALQEAHGVLKENLQATSEKEEAKQQRHTKFAKSIENIRHDFPDWVMHLEWSNGSPAPDGTQQMILTVSDEVKNLRFGERTEGSFFDDRKQLTDVIRDHELVTQCYGLGEANEWGLMPVLEAPQLMRMLQETDLIVRNQLEVIERREEELGAAIASAKGSIAAKLINLQ</sequence>
<evidence type="ECO:0000313" key="2">
    <source>
        <dbReference type="Proteomes" id="UP000181917"/>
    </source>
</evidence>
<gene>
    <name evidence="1" type="ORF">SAMN04489742_3641</name>
</gene>
<proteinExistence type="predicted"/>
<organism evidence="1 2">
    <name type="scientific">Crystallibacter crystallopoietes</name>
    <dbReference type="NCBI Taxonomy" id="37928"/>
    <lineage>
        <taxon>Bacteria</taxon>
        <taxon>Bacillati</taxon>
        <taxon>Actinomycetota</taxon>
        <taxon>Actinomycetes</taxon>
        <taxon>Micrococcales</taxon>
        <taxon>Micrococcaceae</taxon>
        <taxon>Crystallibacter</taxon>
    </lineage>
</organism>
<evidence type="ECO:0000313" key="1">
    <source>
        <dbReference type="EMBL" id="SDR04189.1"/>
    </source>
</evidence>
<dbReference type="Proteomes" id="UP000181917">
    <property type="component" value="Unassembled WGS sequence"/>
</dbReference>
<keyword evidence="2" id="KW-1185">Reference proteome</keyword>
<accession>A0A1H1FU15</accession>
<reference evidence="1 2" key="1">
    <citation type="submission" date="2016-10" db="EMBL/GenBank/DDBJ databases">
        <authorList>
            <person name="de Groot N.N."/>
        </authorList>
    </citation>
    <scope>NUCLEOTIDE SEQUENCE [LARGE SCALE GENOMIC DNA]</scope>
    <source>
        <strain evidence="1 2">DSM 20117</strain>
    </source>
</reference>
<protein>
    <submittedName>
        <fullName evidence="1">Uncharacterized protein</fullName>
    </submittedName>
</protein>
<dbReference type="KEGG" id="acry:AC20117_21165"/>